<dbReference type="InterPro" id="IPR003599">
    <property type="entry name" value="Ig_sub"/>
</dbReference>
<dbReference type="SUPFAM" id="SSF48726">
    <property type="entry name" value="Immunoglobulin"/>
    <property type="match status" value="2"/>
</dbReference>
<accession>A0A1J1I0C9</accession>
<protein>
    <submittedName>
        <fullName evidence="3">CLUMA_CG006529, isoform A</fullName>
    </submittedName>
</protein>
<reference evidence="3 4" key="1">
    <citation type="submission" date="2015-04" db="EMBL/GenBank/DDBJ databases">
        <authorList>
            <person name="Syromyatnikov M.Y."/>
            <person name="Popov V.N."/>
        </authorList>
    </citation>
    <scope>NUCLEOTIDE SEQUENCE [LARGE SCALE GENOMIC DNA]</scope>
</reference>
<keyword evidence="4" id="KW-1185">Reference proteome</keyword>
<dbReference type="CDD" id="cd00096">
    <property type="entry name" value="Ig"/>
    <property type="match status" value="1"/>
</dbReference>
<dbReference type="InterPro" id="IPR036445">
    <property type="entry name" value="GPCR_2_extracell_dom_sf"/>
</dbReference>
<organism evidence="3 4">
    <name type="scientific">Clunio marinus</name>
    <dbReference type="NCBI Taxonomy" id="568069"/>
    <lineage>
        <taxon>Eukaryota</taxon>
        <taxon>Metazoa</taxon>
        <taxon>Ecdysozoa</taxon>
        <taxon>Arthropoda</taxon>
        <taxon>Hexapoda</taxon>
        <taxon>Insecta</taxon>
        <taxon>Pterygota</taxon>
        <taxon>Neoptera</taxon>
        <taxon>Endopterygota</taxon>
        <taxon>Diptera</taxon>
        <taxon>Nematocera</taxon>
        <taxon>Chironomoidea</taxon>
        <taxon>Chironomidae</taxon>
        <taxon>Clunio</taxon>
    </lineage>
</organism>
<dbReference type="SMART" id="SM00408">
    <property type="entry name" value="IGc2"/>
    <property type="match status" value="1"/>
</dbReference>
<dbReference type="Proteomes" id="UP000183832">
    <property type="component" value="Unassembled WGS sequence"/>
</dbReference>
<evidence type="ECO:0000259" key="2">
    <source>
        <dbReference type="PROSITE" id="PS50835"/>
    </source>
</evidence>
<sequence length="351" mass="39869">SLQSNQKSPFRENDDLILTCTAQGSPLVTFTWLKNGFLLNISKSIRKISVHQKSIDENGEFASTLRINSTRKQDGGFYTCQVFDWGLELCKTIKIEVLEPPEVRLEPPSATLLRGSSIRIKCLATQKNQLEEKLGYSWTRNHALFHSDPEFEMWEDLYPDGSILTIKNIHKSTIYSCSISNSLASVSTSIHINVMDLESMSICPEDTSYGIKWLVTSSGPPVLNDCPMSYNGRAQRFCEQRDYNKSVWLNPDFSDCIHHELSGVSFEFEELTNGLQKTNASTLLRLCLDYGLHHYDHFLPGEGGYLLDLLQNIYEYSQLMDDNDEKEIACEITLKIIDTILLNETSLNKPS</sequence>
<evidence type="ECO:0000313" key="4">
    <source>
        <dbReference type="Proteomes" id="UP000183832"/>
    </source>
</evidence>
<dbReference type="OrthoDB" id="6138650at2759"/>
<name>A0A1J1I0C9_9DIPT</name>
<dbReference type="GO" id="GO:0004930">
    <property type="term" value="F:G protein-coupled receptor activity"/>
    <property type="evidence" value="ECO:0007669"/>
    <property type="project" value="InterPro"/>
</dbReference>
<feature type="non-terminal residue" evidence="3">
    <location>
        <position position="1"/>
    </location>
</feature>
<dbReference type="EMBL" id="CVRI01000036">
    <property type="protein sequence ID" value="CRK93036.1"/>
    <property type="molecule type" value="Genomic_DNA"/>
</dbReference>
<dbReference type="PANTHER" id="PTHR45813:SF8">
    <property type="entry name" value="IG-LIKE DOMAIN-CONTAINING PROTEIN"/>
    <property type="match status" value="1"/>
</dbReference>
<dbReference type="InterPro" id="IPR007110">
    <property type="entry name" value="Ig-like_dom"/>
</dbReference>
<dbReference type="InterPro" id="IPR036179">
    <property type="entry name" value="Ig-like_dom_sf"/>
</dbReference>
<dbReference type="GO" id="GO:0016020">
    <property type="term" value="C:membrane"/>
    <property type="evidence" value="ECO:0007669"/>
    <property type="project" value="InterPro"/>
</dbReference>
<dbReference type="InterPro" id="IPR051587">
    <property type="entry name" value="Adhesion_GPCR"/>
</dbReference>
<dbReference type="InterPro" id="IPR013783">
    <property type="entry name" value="Ig-like_fold"/>
</dbReference>
<feature type="domain" description="Ig-like" evidence="2">
    <location>
        <begin position="1"/>
        <end position="82"/>
    </location>
</feature>
<dbReference type="PROSITE" id="PS50227">
    <property type="entry name" value="G_PROTEIN_RECEP_F2_3"/>
    <property type="match status" value="1"/>
</dbReference>
<dbReference type="InterPro" id="IPR001879">
    <property type="entry name" value="GPCR_2_extracellular_dom"/>
</dbReference>
<dbReference type="GO" id="GO:0007189">
    <property type="term" value="P:adenylate cyclase-activating G protein-coupled receptor signaling pathway"/>
    <property type="evidence" value="ECO:0007669"/>
    <property type="project" value="TreeGrafter"/>
</dbReference>
<dbReference type="PANTHER" id="PTHR45813">
    <property type="entry name" value="IG-LIKE DOMAIN-CONTAINING PROTEIN"/>
    <property type="match status" value="1"/>
</dbReference>
<dbReference type="AlphaFoldDB" id="A0A1J1I0C9"/>
<feature type="non-terminal residue" evidence="3">
    <location>
        <position position="351"/>
    </location>
</feature>
<gene>
    <name evidence="3" type="ORF">CLUMA_CG006529</name>
</gene>
<dbReference type="Pfam" id="PF13927">
    <property type="entry name" value="Ig_3"/>
    <property type="match status" value="1"/>
</dbReference>
<dbReference type="SMART" id="SM00409">
    <property type="entry name" value="IG"/>
    <property type="match status" value="2"/>
</dbReference>
<dbReference type="PROSITE" id="PS50835">
    <property type="entry name" value="IG_LIKE"/>
    <property type="match status" value="2"/>
</dbReference>
<evidence type="ECO:0000313" key="3">
    <source>
        <dbReference type="EMBL" id="CRK93036.1"/>
    </source>
</evidence>
<dbReference type="Gene3D" id="4.10.1240.10">
    <property type="entry name" value="GPCR, family 2, extracellular hormone receptor domain"/>
    <property type="match status" value="1"/>
</dbReference>
<evidence type="ECO:0000259" key="1">
    <source>
        <dbReference type="PROSITE" id="PS50227"/>
    </source>
</evidence>
<feature type="domain" description="G-protein coupled receptors family 2 profile 1" evidence="1">
    <location>
        <begin position="203"/>
        <end position="260"/>
    </location>
</feature>
<proteinExistence type="predicted"/>
<dbReference type="Gene3D" id="2.60.40.10">
    <property type="entry name" value="Immunoglobulins"/>
    <property type="match status" value="2"/>
</dbReference>
<feature type="domain" description="Ig-like" evidence="2">
    <location>
        <begin position="101"/>
        <end position="193"/>
    </location>
</feature>
<dbReference type="InterPro" id="IPR003598">
    <property type="entry name" value="Ig_sub2"/>
</dbReference>